<gene>
    <name evidence="1" type="ORF">NLJ89_g7409</name>
</gene>
<protein>
    <submittedName>
        <fullName evidence="1">Uncharacterized protein</fullName>
    </submittedName>
</protein>
<evidence type="ECO:0000313" key="1">
    <source>
        <dbReference type="EMBL" id="KAJ3505450.1"/>
    </source>
</evidence>
<dbReference type="AlphaFoldDB" id="A0A9W8JWQ9"/>
<comment type="caution">
    <text evidence="1">The sequence shown here is derived from an EMBL/GenBank/DDBJ whole genome shotgun (WGS) entry which is preliminary data.</text>
</comment>
<dbReference type="OrthoDB" id="5340163at2759"/>
<proteinExistence type="predicted"/>
<dbReference type="EMBL" id="JANKHO010000882">
    <property type="protein sequence ID" value="KAJ3505450.1"/>
    <property type="molecule type" value="Genomic_DNA"/>
</dbReference>
<name>A0A9W8JWQ9_9AGAR</name>
<dbReference type="InterPro" id="IPR025332">
    <property type="entry name" value="DUF4238"/>
</dbReference>
<dbReference type="Pfam" id="PF14022">
    <property type="entry name" value="DUF4238"/>
    <property type="match status" value="1"/>
</dbReference>
<reference evidence="1" key="1">
    <citation type="submission" date="2022-07" db="EMBL/GenBank/DDBJ databases">
        <title>Genome Sequence of Agrocybe chaxingu.</title>
        <authorList>
            <person name="Buettner E."/>
        </authorList>
    </citation>
    <scope>NUCLEOTIDE SEQUENCE</scope>
    <source>
        <strain evidence="1">MP-N11</strain>
    </source>
</reference>
<organism evidence="1 2">
    <name type="scientific">Agrocybe chaxingu</name>
    <dbReference type="NCBI Taxonomy" id="84603"/>
    <lineage>
        <taxon>Eukaryota</taxon>
        <taxon>Fungi</taxon>
        <taxon>Dikarya</taxon>
        <taxon>Basidiomycota</taxon>
        <taxon>Agaricomycotina</taxon>
        <taxon>Agaricomycetes</taxon>
        <taxon>Agaricomycetidae</taxon>
        <taxon>Agaricales</taxon>
        <taxon>Agaricineae</taxon>
        <taxon>Strophariaceae</taxon>
        <taxon>Agrocybe</taxon>
    </lineage>
</organism>
<keyword evidence="2" id="KW-1185">Reference proteome</keyword>
<accession>A0A9W8JWQ9</accession>
<evidence type="ECO:0000313" key="2">
    <source>
        <dbReference type="Proteomes" id="UP001148786"/>
    </source>
</evidence>
<dbReference type="Proteomes" id="UP001148786">
    <property type="component" value="Unassembled WGS sequence"/>
</dbReference>
<sequence length="670" mass="76180">MAPPGDAAAQPKDLYHHFIPRFILRQFQVFPAGQLELNPRVRAEWPLWKGGRARKKGGQRVCYYNITTGTLELRGLARIYGRPNLYRDLKDPVDVHSLEHALAGLEQASCFIIKSIHSSLPVSSFSLPRKDLATLRKFIFLMHYRNDAFSLAYFSDKNPKEPHLGEWMRKFKVSRQLDAETDIWLTGLRYYLETPHHTIVSVGEGLRERYGDQPISEMLQRRFDPAIEEWYAIDYESLASYFFLGVWEAADDTEFVLGTNSFGLWEGLIYGSPGAHRLYVVSPRVALVLRRTFLHHPHSNDPSILYSCLADIPIAQPTIEYADKFIFQRMQDEDPWIRKSAFDAYRATPKAQDDRFTFRITKLSREQTYAVNEVIIMNASLHPNGSLTYASSKAMFDTLETYMSSHNTFMGGKRALFHPLLQKLQALKVDDFRLDALLNVSKPQKVKGQVKGQVKAKTAKPTSVTNIFSPPPPSPVDSNSDADHQLTIFLRFTIEGGITFPSSYNRAYLLLCMATDRSISNPISKRIQDMQDAAVSRLRLLLDPPLPAIDIPQESQAKIAETLPKEESELFFSLVGHMIDQLEVGRYSNDLLANLIYEASIVGVTRWLAKERKDVLFDLLYPIDSTGYVEAYEATGSTTSARICLNYIANLAATQGDDDEWRGFNPYSFD</sequence>